<dbReference type="Gene3D" id="2.40.50.100">
    <property type="match status" value="1"/>
</dbReference>
<dbReference type="NCBIfam" id="TIGR01730">
    <property type="entry name" value="RND_mfp"/>
    <property type="match status" value="1"/>
</dbReference>
<evidence type="ECO:0000259" key="3">
    <source>
        <dbReference type="Pfam" id="PF25917"/>
    </source>
</evidence>
<evidence type="ECO:0000313" key="5">
    <source>
        <dbReference type="EMBL" id="OCB73372.1"/>
    </source>
</evidence>
<protein>
    <submittedName>
        <fullName evidence="5">Efflux transporter periplasmic adaptor subunit</fullName>
    </submittedName>
</protein>
<sequence length="443" mass="48814">MKNIVKNLTAKELNLTTENAKEFSQSPQSLNSLCTLCCSPFVNFVVKNMRFLYFIIFALTLISCNEKKAEESQEEESSQTEVALNESQYKTVGIETGFVENRNLNKVIKANGYTTVPPQNSAEVSTLIGGTVKDIFVLEGTYVNKGKVLATIQNLEVIEMQEDYHSATANIEYLQLEYNRQKTLSDENVNPRKVFQEVKSKLAAERARAQAAKNKLDALHVSAKGSTSLVPIVAPISGYVGNIKIAKGAYALTGITLFEVVDNSQMHLDLNVYEKDLGSISIGQVIDFVLTNQSNKSIKGKIFGINKSFSNESKTVAVHAKIESDDAKGLIPGMYVSANINIINATVPALPKDAVVRNADKYFVFVQEDDHKDDHQHEEGKEEKGAVHEKEIHFKAIEVIPGTTDLGFTEVKFVDKIDPDAKIVTKGAFYLLSAMKGGGEHSH</sequence>
<dbReference type="Gene3D" id="2.40.420.20">
    <property type="match status" value="1"/>
</dbReference>
<dbReference type="InterPro" id="IPR058625">
    <property type="entry name" value="MdtA-like_BSH"/>
</dbReference>
<evidence type="ECO:0000256" key="2">
    <source>
        <dbReference type="ARBA" id="ARBA00022448"/>
    </source>
</evidence>
<dbReference type="Pfam" id="PF25917">
    <property type="entry name" value="BSH_RND"/>
    <property type="match status" value="1"/>
</dbReference>
<feature type="domain" description="CusB-like beta-barrel" evidence="4">
    <location>
        <begin position="268"/>
        <end position="340"/>
    </location>
</feature>
<comment type="similarity">
    <text evidence="1">Belongs to the membrane fusion protein (MFP) (TC 8.A.1) family.</text>
</comment>
<gene>
    <name evidence="5" type="ORF">FLP_11720</name>
</gene>
<comment type="caution">
    <text evidence="5">The sequence shown here is derived from an EMBL/GenBank/DDBJ whole genome shotgun (WGS) entry which is preliminary data.</text>
</comment>
<keyword evidence="2" id="KW-0813">Transport</keyword>
<dbReference type="Pfam" id="PF25954">
    <property type="entry name" value="Beta-barrel_RND_2"/>
    <property type="match status" value="1"/>
</dbReference>
<keyword evidence="6" id="KW-1185">Reference proteome</keyword>
<evidence type="ECO:0000256" key="1">
    <source>
        <dbReference type="ARBA" id="ARBA00009477"/>
    </source>
</evidence>
<reference evidence="6" key="1">
    <citation type="submission" date="2016-03" db="EMBL/GenBank/DDBJ databases">
        <title>Draft genome sequence of Paenibacillus glacialis DSM 22343.</title>
        <authorList>
            <person name="Shin S.-K."/>
            <person name="Yi H."/>
        </authorList>
    </citation>
    <scope>NUCLEOTIDE SEQUENCE [LARGE SCALE GENOMIC DNA]</scope>
    <source>
        <strain evidence="6">CCUG 60099</strain>
    </source>
</reference>
<accession>A0ABX2XHC6</accession>
<dbReference type="SUPFAM" id="SSF111369">
    <property type="entry name" value="HlyD-like secretion proteins"/>
    <property type="match status" value="1"/>
</dbReference>
<organism evidence="5 6">
    <name type="scientific">Flavobacterium piscis</name>
    <dbReference type="NCBI Taxonomy" id="1114874"/>
    <lineage>
        <taxon>Bacteria</taxon>
        <taxon>Pseudomonadati</taxon>
        <taxon>Bacteroidota</taxon>
        <taxon>Flavobacteriia</taxon>
        <taxon>Flavobacteriales</taxon>
        <taxon>Flavobacteriaceae</taxon>
        <taxon>Flavobacterium</taxon>
    </lineage>
</organism>
<dbReference type="InterPro" id="IPR051909">
    <property type="entry name" value="MFP_Cation_Efflux"/>
</dbReference>
<dbReference type="Gene3D" id="2.40.30.170">
    <property type="match status" value="1"/>
</dbReference>
<dbReference type="PANTHER" id="PTHR30097">
    <property type="entry name" value="CATION EFFLUX SYSTEM PROTEIN CUSB"/>
    <property type="match status" value="1"/>
</dbReference>
<dbReference type="InterPro" id="IPR058792">
    <property type="entry name" value="Beta-barrel_RND_2"/>
</dbReference>
<name>A0ABX2XHC6_9FLAO</name>
<proteinExistence type="inferred from homology"/>
<dbReference type="PANTHER" id="PTHR30097:SF4">
    <property type="entry name" value="SLR6042 PROTEIN"/>
    <property type="match status" value="1"/>
</dbReference>
<dbReference type="EMBL" id="LVEN01000027">
    <property type="protein sequence ID" value="OCB73372.1"/>
    <property type="molecule type" value="Genomic_DNA"/>
</dbReference>
<evidence type="ECO:0000259" key="4">
    <source>
        <dbReference type="Pfam" id="PF25954"/>
    </source>
</evidence>
<feature type="domain" description="Multidrug resistance protein MdtA-like barrel-sandwich hybrid" evidence="3">
    <location>
        <begin position="120"/>
        <end position="262"/>
    </location>
</feature>
<evidence type="ECO:0000313" key="6">
    <source>
        <dbReference type="Proteomes" id="UP000093343"/>
    </source>
</evidence>
<dbReference type="InterPro" id="IPR006143">
    <property type="entry name" value="RND_pump_MFP"/>
</dbReference>
<dbReference type="Proteomes" id="UP000093343">
    <property type="component" value="Unassembled WGS sequence"/>
</dbReference>